<keyword evidence="2" id="KW-1185">Reference proteome</keyword>
<comment type="caution">
    <text evidence="1">The sequence shown here is derived from an EMBL/GenBank/DDBJ whole genome shotgun (WGS) entry which is preliminary data.</text>
</comment>
<accession>A0A5A9GH74</accession>
<protein>
    <submittedName>
        <fullName evidence="1">Uncharacterized protein</fullName>
    </submittedName>
</protein>
<sequence>MSKIDCADGVFTSASLHLDVVDEFIAITQSKLNTATSDFTRDSLTDLLAGLTEQRETYRAVLTAAQTSAEPVAALAA</sequence>
<dbReference type="AlphaFoldDB" id="A0A5A9GH74"/>
<name>A0A5A9GH74_AZOLI</name>
<evidence type="ECO:0000313" key="2">
    <source>
        <dbReference type="Proteomes" id="UP000324927"/>
    </source>
</evidence>
<evidence type="ECO:0000313" key="1">
    <source>
        <dbReference type="EMBL" id="KAA0593781.1"/>
    </source>
</evidence>
<gene>
    <name evidence="1" type="ORF">FZ942_23105</name>
</gene>
<dbReference type="RefSeq" id="WP_149233447.1">
    <property type="nucleotide sequence ID" value="NZ_JALJXJ010000016.1"/>
</dbReference>
<dbReference type="Proteomes" id="UP000324927">
    <property type="component" value="Unassembled WGS sequence"/>
</dbReference>
<dbReference type="OrthoDB" id="7307613at2"/>
<reference evidence="1 2" key="1">
    <citation type="submission" date="2019-08" db="EMBL/GenBank/DDBJ databases">
        <authorList>
            <person name="Grouzdev D."/>
            <person name="Tikhonova E."/>
            <person name="Kravchenko I."/>
        </authorList>
    </citation>
    <scope>NUCLEOTIDE SEQUENCE [LARGE SCALE GENOMIC DNA]</scope>
    <source>
        <strain evidence="1 2">59b</strain>
    </source>
</reference>
<organism evidence="1 2">
    <name type="scientific">Azospirillum lipoferum</name>
    <dbReference type="NCBI Taxonomy" id="193"/>
    <lineage>
        <taxon>Bacteria</taxon>
        <taxon>Pseudomonadati</taxon>
        <taxon>Pseudomonadota</taxon>
        <taxon>Alphaproteobacteria</taxon>
        <taxon>Rhodospirillales</taxon>
        <taxon>Azospirillaceae</taxon>
        <taxon>Azospirillum</taxon>
    </lineage>
</organism>
<proteinExistence type="predicted"/>
<dbReference type="EMBL" id="VTTN01000010">
    <property type="protein sequence ID" value="KAA0593781.1"/>
    <property type="molecule type" value="Genomic_DNA"/>
</dbReference>